<keyword evidence="17" id="KW-1185">Reference proteome</keyword>
<evidence type="ECO:0000313" key="17">
    <source>
        <dbReference type="Proteomes" id="UP000694846"/>
    </source>
</evidence>
<evidence type="ECO:0000256" key="10">
    <source>
        <dbReference type="ARBA" id="ARBA00023180"/>
    </source>
</evidence>
<keyword evidence="11" id="KW-1071">Ligand-gated ion channel</keyword>
<gene>
    <name evidence="18" type="primary">LOC112682032</name>
</gene>
<dbReference type="GeneID" id="112682032"/>
<proteinExistence type="inferred from homology"/>
<dbReference type="GO" id="GO:0050906">
    <property type="term" value="P:detection of stimulus involved in sensory perception"/>
    <property type="evidence" value="ECO:0007669"/>
    <property type="project" value="UniProtKB-ARBA"/>
</dbReference>
<evidence type="ECO:0000256" key="6">
    <source>
        <dbReference type="ARBA" id="ARBA00022989"/>
    </source>
</evidence>
<keyword evidence="8 13" id="KW-0472">Membrane</keyword>
<evidence type="ECO:0000256" key="11">
    <source>
        <dbReference type="ARBA" id="ARBA00023286"/>
    </source>
</evidence>
<organism evidence="17 18">
    <name type="scientific">Sipha flava</name>
    <name type="common">yellow sugarcane aphid</name>
    <dbReference type="NCBI Taxonomy" id="143950"/>
    <lineage>
        <taxon>Eukaryota</taxon>
        <taxon>Metazoa</taxon>
        <taxon>Ecdysozoa</taxon>
        <taxon>Arthropoda</taxon>
        <taxon>Hexapoda</taxon>
        <taxon>Insecta</taxon>
        <taxon>Pterygota</taxon>
        <taxon>Neoptera</taxon>
        <taxon>Paraneoptera</taxon>
        <taxon>Hemiptera</taxon>
        <taxon>Sternorrhyncha</taxon>
        <taxon>Aphidomorpha</taxon>
        <taxon>Aphidoidea</taxon>
        <taxon>Aphididae</taxon>
        <taxon>Sipha</taxon>
    </lineage>
</organism>
<dbReference type="Pfam" id="PF00060">
    <property type="entry name" value="Lig_chan"/>
    <property type="match status" value="1"/>
</dbReference>
<keyword evidence="5 13" id="KW-0812">Transmembrane</keyword>
<dbReference type="Gene3D" id="1.10.287.70">
    <property type="match status" value="1"/>
</dbReference>
<feature type="transmembrane region" description="Helical" evidence="13">
    <location>
        <begin position="380"/>
        <end position="401"/>
    </location>
</feature>
<feature type="chain" id="PRO_5034901419" evidence="14">
    <location>
        <begin position="19"/>
        <end position="719"/>
    </location>
</feature>
<dbReference type="InterPro" id="IPR019594">
    <property type="entry name" value="Glu/Gly-bd"/>
</dbReference>
<evidence type="ECO:0000259" key="15">
    <source>
        <dbReference type="Pfam" id="PF00060"/>
    </source>
</evidence>
<evidence type="ECO:0000256" key="7">
    <source>
        <dbReference type="ARBA" id="ARBA00023065"/>
    </source>
</evidence>
<keyword evidence="6 13" id="KW-1133">Transmembrane helix</keyword>
<dbReference type="OrthoDB" id="5984008at2759"/>
<keyword evidence="9 18" id="KW-0675">Receptor</keyword>
<reference evidence="18" key="1">
    <citation type="submission" date="2025-08" db="UniProtKB">
        <authorList>
            <consortium name="RefSeq"/>
        </authorList>
    </citation>
    <scope>IDENTIFICATION</scope>
    <source>
        <tissue evidence="18">Whole body</tissue>
    </source>
</reference>
<feature type="transmembrane region" description="Helical" evidence="13">
    <location>
        <begin position="659"/>
        <end position="677"/>
    </location>
</feature>
<feature type="signal peptide" evidence="14">
    <location>
        <begin position="1"/>
        <end position="18"/>
    </location>
</feature>
<name>A0A8B8FBN1_9HEMI</name>
<feature type="transmembrane region" description="Helical" evidence="13">
    <location>
        <begin position="440"/>
        <end position="459"/>
    </location>
</feature>
<accession>A0A8B8FBN1</accession>
<dbReference type="RefSeq" id="XP_025408274.1">
    <property type="nucleotide sequence ID" value="XM_025552489.1"/>
</dbReference>
<keyword evidence="3" id="KW-0813">Transport</keyword>
<evidence type="ECO:0000256" key="12">
    <source>
        <dbReference type="ARBA" id="ARBA00023303"/>
    </source>
</evidence>
<evidence type="ECO:0000256" key="1">
    <source>
        <dbReference type="ARBA" id="ARBA00004651"/>
    </source>
</evidence>
<dbReference type="Gene3D" id="3.40.190.10">
    <property type="entry name" value="Periplasmic binding protein-like II"/>
    <property type="match status" value="1"/>
</dbReference>
<sequence length="719" mass="81268">MTAVERALLAVVVFAAAASTLMSCADTSARILGRHYSNIWRHQKRQTTGGSGWRDLDYGNLTDAIRDIIVAMAVDCSTLAVHSDAAADFLSNTIKSLHGRGVTTTHHALLTVDHVQLLLDDIRDAVKTGKRKSYVVFSTSELMESILSTVMYTAHLREIIRKNSLMSRDVVYVFLWLRSTVSRTFKSDISEAMRVCVITSPRPGFYQIYYSQATANVRHGSELKMVNWWSAVDGLVRFPLLPPPERVYTNFEGRRFVVPVLHKPPWMFVEYLNDSFRVDGGRDDKLINLLADKLNFRFTYVDPPDRTQGSGLDRGSSMQGVLGLIGQREADWFVGDLSITYERNLVVDFSFLTLVDNEAFLTHAPGRLNEAFSLIRPFHWSVWPLLLITVVFAGPILYILIDSTDGHPQGKSLLYWKCVWWSVTVFLQQAAIIPSDNNKIRFVAGLLMLTATYVIGDMYSASLTSILARPPKEPPINTLDELSKAMRDSGLQLLVEVQSASQAMLENGTGVYEELSMLVSHQQEYLIGSTEKGMQLVRDNKNYAVIGGRETFYYDIKRFGAQHFHLSEKLNTRYSAIAFQRACPYRDNFNDVLMRLFEGGILSKITEEEYQKLNDKLMGSEKYDATSVVVEPVLEGSEPRQDDDDKQLTIAMSMKTLQGAFYVLAIGSMLAGLLLLIEIRSYGKLKNDEHIKNERLIAPFVYKRKLPRKFQSGLYNIVE</sequence>
<evidence type="ECO:0000256" key="5">
    <source>
        <dbReference type="ARBA" id="ARBA00022692"/>
    </source>
</evidence>
<evidence type="ECO:0000256" key="14">
    <source>
        <dbReference type="SAM" id="SignalP"/>
    </source>
</evidence>
<evidence type="ECO:0000256" key="13">
    <source>
        <dbReference type="SAM" id="Phobius"/>
    </source>
</evidence>
<dbReference type="InterPro" id="IPR001320">
    <property type="entry name" value="Iontro_rcpt_C"/>
</dbReference>
<dbReference type="SUPFAM" id="SSF53850">
    <property type="entry name" value="Periplasmic binding protein-like II"/>
    <property type="match status" value="1"/>
</dbReference>
<dbReference type="PROSITE" id="PS51257">
    <property type="entry name" value="PROKAR_LIPOPROTEIN"/>
    <property type="match status" value="1"/>
</dbReference>
<dbReference type="PANTHER" id="PTHR42643">
    <property type="entry name" value="IONOTROPIC RECEPTOR 20A-RELATED"/>
    <property type="match status" value="1"/>
</dbReference>
<evidence type="ECO:0000259" key="16">
    <source>
        <dbReference type="Pfam" id="PF10613"/>
    </source>
</evidence>
<dbReference type="GO" id="GO:0005886">
    <property type="term" value="C:plasma membrane"/>
    <property type="evidence" value="ECO:0007669"/>
    <property type="project" value="UniProtKB-SubCell"/>
</dbReference>
<dbReference type="GO" id="GO:0015276">
    <property type="term" value="F:ligand-gated monoatomic ion channel activity"/>
    <property type="evidence" value="ECO:0007669"/>
    <property type="project" value="InterPro"/>
</dbReference>
<evidence type="ECO:0000313" key="18">
    <source>
        <dbReference type="RefSeq" id="XP_025408274.1"/>
    </source>
</evidence>
<keyword evidence="4" id="KW-1003">Cell membrane</keyword>
<keyword evidence="14" id="KW-0732">Signal</keyword>
<protein>
    <submittedName>
        <fullName evidence="18">Ionotropic receptor 40a isoform X1</fullName>
    </submittedName>
</protein>
<dbReference type="Pfam" id="PF10613">
    <property type="entry name" value="Lig_chan-Glu_bd"/>
    <property type="match status" value="1"/>
</dbReference>
<comment type="similarity">
    <text evidence="2">Belongs to the glutamate-gated ion channel (TC 1.A.10.1) family.</text>
</comment>
<comment type="subcellular location">
    <subcellularLocation>
        <location evidence="1">Cell membrane</location>
        <topology evidence="1">Multi-pass membrane protein</topology>
    </subcellularLocation>
</comment>
<dbReference type="AlphaFoldDB" id="A0A8B8FBN1"/>
<dbReference type="InterPro" id="IPR052192">
    <property type="entry name" value="Insect_Ionotropic_Sensory_Rcpt"/>
</dbReference>
<evidence type="ECO:0000256" key="2">
    <source>
        <dbReference type="ARBA" id="ARBA00008685"/>
    </source>
</evidence>
<keyword evidence="10" id="KW-0325">Glycoprotein</keyword>
<keyword evidence="7" id="KW-0406">Ion transport</keyword>
<evidence type="ECO:0000256" key="9">
    <source>
        <dbReference type="ARBA" id="ARBA00023170"/>
    </source>
</evidence>
<dbReference type="PANTHER" id="PTHR42643:SF30">
    <property type="entry name" value="IONOTROPIC RECEPTOR 40A-RELATED"/>
    <property type="match status" value="1"/>
</dbReference>
<feature type="domain" description="Ionotropic glutamate receptor L-glutamate and glycine-binding" evidence="16">
    <location>
        <begin position="257"/>
        <end position="350"/>
    </location>
</feature>
<feature type="domain" description="Ionotropic glutamate receptor C-terminal" evidence="15">
    <location>
        <begin position="379"/>
        <end position="667"/>
    </location>
</feature>
<keyword evidence="12" id="KW-0407">Ion channel</keyword>
<dbReference type="Proteomes" id="UP000694846">
    <property type="component" value="Unplaced"/>
</dbReference>
<evidence type="ECO:0000256" key="3">
    <source>
        <dbReference type="ARBA" id="ARBA00022448"/>
    </source>
</evidence>
<evidence type="ECO:0000256" key="4">
    <source>
        <dbReference type="ARBA" id="ARBA00022475"/>
    </source>
</evidence>
<evidence type="ECO:0000256" key="8">
    <source>
        <dbReference type="ARBA" id="ARBA00023136"/>
    </source>
</evidence>
<feature type="transmembrane region" description="Helical" evidence="13">
    <location>
        <begin position="413"/>
        <end position="434"/>
    </location>
</feature>
<dbReference type="CTD" id="35449"/>